<keyword evidence="1" id="KW-0472">Membrane</keyword>
<dbReference type="RefSeq" id="WP_073365046.1">
    <property type="nucleotide sequence ID" value="NZ_FQVQ01000017.1"/>
</dbReference>
<dbReference type="Proteomes" id="UP000184147">
    <property type="component" value="Unassembled WGS sequence"/>
</dbReference>
<organism evidence="2 3">
    <name type="scientific">Flavobacterium fontis</name>
    <dbReference type="NCBI Taxonomy" id="1124188"/>
    <lineage>
        <taxon>Bacteria</taxon>
        <taxon>Pseudomonadati</taxon>
        <taxon>Bacteroidota</taxon>
        <taxon>Flavobacteriia</taxon>
        <taxon>Flavobacteriales</taxon>
        <taxon>Flavobacteriaceae</taxon>
        <taxon>Flavobacterium</taxon>
    </lineage>
</organism>
<gene>
    <name evidence="2" type="ORF">SAMN05444377_11768</name>
</gene>
<keyword evidence="1" id="KW-1133">Transmembrane helix</keyword>
<evidence type="ECO:0000313" key="3">
    <source>
        <dbReference type="Proteomes" id="UP000184147"/>
    </source>
</evidence>
<evidence type="ECO:0000256" key="1">
    <source>
        <dbReference type="SAM" id="Phobius"/>
    </source>
</evidence>
<dbReference type="AlphaFoldDB" id="A0A1M5E564"/>
<name>A0A1M5E564_9FLAO</name>
<protein>
    <submittedName>
        <fullName evidence="2">Uncharacterized protein</fullName>
    </submittedName>
</protein>
<dbReference type="STRING" id="1124188.SAMN05444377_11768"/>
<dbReference type="EMBL" id="FQVQ01000017">
    <property type="protein sequence ID" value="SHF74336.1"/>
    <property type="molecule type" value="Genomic_DNA"/>
</dbReference>
<evidence type="ECO:0000313" key="2">
    <source>
        <dbReference type="EMBL" id="SHF74336.1"/>
    </source>
</evidence>
<dbReference type="OrthoDB" id="1121049at2"/>
<accession>A0A1M5E564</accession>
<keyword evidence="3" id="KW-1185">Reference proteome</keyword>
<feature type="transmembrane region" description="Helical" evidence="1">
    <location>
        <begin position="56"/>
        <end position="74"/>
    </location>
</feature>
<sequence length="181" mass="21738">MTIDYKTDENDFLAHQLYIASKSDRIKKKRQRNRIIVPLIYAAFGLFLIFEDKHSMAVIFFIIGLLWFLFYPLWERQHYIRHYKGFIRENYKDRLGRTVTLEFNDDFILAKDNGSESKVLTTELEEICEIPTTIFVRLKGGHSFILPKDKIANFDNVKARLRDLATYLKIKYETDEKWEWK</sequence>
<keyword evidence="1" id="KW-0812">Transmembrane</keyword>
<feature type="transmembrane region" description="Helical" evidence="1">
    <location>
        <begin position="35"/>
        <end position="50"/>
    </location>
</feature>
<reference evidence="2 3" key="1">
    <citation type="submission" date="2016-11" db="EMBL/GenBank/DDBJ databases">
        <authorList>
            <person name="Jaros S."/>
            <person name="Januszkiewicz K."/>
            <person name="Wedrychowicz H."/>
        </authorList>
    </citation>
    <scope>NUCLEOTIDE SEQUENCE [LARGE SCALE GENOMIC DNA]</scope>
    <source>
        <strain evidence="2 3">DSM 25660</strain>
    </source>
</reference>
<proteinExistence type="predicted"/>